<gene>
    <name evidence="1" type="ORF">QWI16_05115</name>
</gene>
<keyword evidence="2" id="KW-1185">Reference proteome</keyword>
<name>A0ABT8TBS2_9GAMM</name>
<dbReference type="PANTHER" id="PTHR33835:SF1">
    <property type="entry name" value="METALLO-BETA-LACTAMASE DOMAIN-CONTAINING PROTEIN"/>
    <property type="match status" value="1"/>
</dbReference>
<dbReference type="InterPro" id="IPR025638">
    <property type="entry name" value="DUF4336"/>
</dbReference>
<dbReference type="RefSeq" id="WP_302711676.1">
    <property type="nucleotide sequence ID" value="NZ_JAULRT010000035.1"/>
</dbReference>
<dbReference type="EMBL" id="JAULRT010000035">
    <property type="protein sequence ID" value="MDO3381544.1"/>
    <property type="molecule type" value="Genomic_DNA"/>
</dbReference>
<dbReference type="Proteomes" id="UP001168380">
    <property type="component" value="Unassembled WGS sequence"/>
</dbReference>
<evidence type="ECO:0000313" key="2">
    <source>
        <dbReference type="Proteomes" id="UP001168380"/>
    </source>
</evidence>
<reference evidence="1" key="1">
    <citation type="submission" date="2023-07" db="EMBL/GenBank/DDBJ databases">
        <title>Gilvimarinus algae sp. nov., isolated from the surface of Kelp.</title>
        <authorList>
            <person name="Sun Y.Y."/>
            <person name="Gong Y."/>
            <person name="Du Z.J."/>
        </authorList>
    </citation>
    <scope>NUCLEOTIDE SEQUENCE</scope>
    <source>
        <strain evidence="1">SDUM040014</strain>
    </source>
</reference>
<organism evidence="1 2">
    <name type="scientific">Gilvimarinus algae</name>
    <dbReference type="NCBI Taxonomy" id="3058037"/>
    <lineage>
        <taxon>Bacteria</taxon>
        <taxon>Pseudomonadati</taxon>
        <taxon>Pseudomonadota</taxon>
        <taxon>Gammaproteobacteria</taxon>
        <taxon>Cellvibrionales</taxon>
        <taxon>Cellvibrionaceae</taxon>
        <taxon>Gilvimarinus</taxon>
    </lineage>
</organism>
<protein>
    <submittedName>
        <fullName evidence="1">DUF4336 domain-containing protein</fullName>
    </submittedName>
</protein>
<dbReference type="InterPro" id="IPR036866">
    <property type="entry name" value="RibonucZ/Hydroxyglut_hydro"/>
</dbReference>
<accession>A0ABT8TBS2</accession>
<dbReference type="PANTHER" id="PTHR33835">
    <property type="entry name" value="YALI0C07656P"/>
    <property type="match status" value="1"/>
</dbReference>
<evidence type="ECO:0000313" key="1">
    <source>
        <dbReference type="EMBL" id="MDO3381544.1"/>
    </source>
</evidence>
<dbReference type="Pfam" id="PF14234">
    <property type="entry name" value="DUF4336"/>
    <property type="match status" value="1"/>
</dbReference>
<comment type="caution">
    <text evidence="1">The sequence shown here is derived from an EMBL/GenBank/DDBJ whole genome shotgun (WGS) entry which is preliminary data.</text>
</comment>
<sequence length="250" mass="28525">MKATHSAVGVYEPLQTLKPVDDNIWVVDGPLIHFKSVPFPTRTTIVRLQGDDLFVHSPVELTPDLKRAVDELGEVKHLVSPNRIHYWWIGQWAEHYPDAKKWASPGARAAAQKCGWGFDADLDSAQATPWHAEMEQLLVTGSRVLEEVVFFHRSSRTLILADLIENFEPQKVHSKPLKFLMKLAGILDPDGKLPIDLRLSYRGRHLALNSAIETMLAWQPERLVVSHGRWYRSNATEELKRAFRWVKVGE</sequence>
<proteinExistence type="predicted"/>
<dbReference type="SUPFAM" id="SSF56281">
    <property type="entry name" value="Metallo-hydrolase/oxidoreductase"/>
    <property type="match status" value="1"/>
</dbReference>